<dbReference type="InterPro" id="IPR032675">
    <property type="entry name" value="LRR_dom_sf"/>
</dbReference>
<evidence type="ECO:0000256" key="1">
    <source>
        <dbReference type="SAM" id="MobiDB-lite"/>
    </source>
</evidence>
<evidence type="ECO:0000313" key="3">
    <source>
        <dbReference type="Proteomes" id="UP001194580"/>
    </source>
</evidence>
<accession>A0AAD4D6P2</accession>
<feature type="non-terminal residue" evidence="2">
    <location>
        <position position="569"/>
    </location>
</feature>
<evidence type="ECO:0008006" key="4">
    <source>
        <dbReference type="Google" id="ProtNLM"/>
    </source>
</evidence>
<dbReference type="AlphaFoldDB" id="A0AAD4D6P2"/>
<feature type="region of interest" description="Disordered" evidence="1">
    <location>
        <begin position="131"/>
        <end position="156"/>
    </location>
</feature>
<evidence type="ECO:0000313" key="2">
    <source>
        <dbReference type="EMBL" id="KAG0270737.1"/>
    </source>
</evidence>
<dbReference type="SUPFAM" id="SSF81383">
    <property type="entry name" value="F-box domain"/>
    <property type="match status" value="1"/>
</dbReference>
<dbReference type="EMBL" id="JAAAIL010001322">
    <property type="protein sequence ID" value="KAG0270737.1"/>
    <property type="molecule type" value="Genomic_DNA"/>
</dbReference>
<name>A0AAD4D6P2_9FUNG</name>
<protein>
    <recommendedName>
        <fullName evidence="4">F-box domain-containing protein</fullName>
    </recommendedName>
</protein>
<keyword evidence="3" id="KW-1185">Reference proteome</keyword>
<comment type="caution">
    <text evidence="2">The sequence shown here is derived from an EMBL/GenBank/DDBJ whole genome shotgun (WGS) entry which is preliminary data.</text>
</comment>
<gene>
    <name evidence="2" type="ORF">BGZ95_001591</name>
</gene>
<reference evidence="2" key="1">
    <citation type="journal article" date="2020" name="Fungal Divers.">
        <title>Resolving the Mortierellaceae phylogeny through synthesis of multi-gene phylogenetics and phylogenomics.</title>
        <authorList>
            <person name="Vandepol N."/>
            <person name="Liber J."/>
            <person name="Desiro A."/>
            <person name="Na H."/>
            <person name="Kennedy M."/>
            <person name="Barry K."/>
            <person name="Grigoriev I.V."/>
            <person name="Miller A.N."/>
            <person name="O'Donnell K."/>
            <person name="Stajich J.E."/>
            <person name="Bonito G."/>
        </authorList>
    </citation>
    <scope>NUCLEOTIDE SEQUENCE</scope>
    <source>
        <strain evidence="2">NRRL 28262</strain>
    </source>
</reference>
<sequence length="569" mass="63533">ISSHYANPMTASIKVFDIPELTTLIANNLSQHDLTFCCLVSKFWFDTFTPHLWHSITFRGYDATPKFRSPEGRAGLVRNGHHIRVLRATSLDLLEPFVEYGQTCTNIVSLDGQSIGRTSASKLVPRTAAMVSKSRRGLPEPGQRQDTAAPVQGAKSPVQKFKDGKAILMSILERNPQLEFVVVPSHCMVSEDVLKLAEESLLSLKEFFTPTDLRSSEPAINFSLFRKTVLQPHTQPTPALTGVVHPTERMLSRPLMKNYPRLMELQLDLASRINHDELEAVKFADKMSINSLEIDGCGSHQAAQVCRQILMIAPPLKSIEIFSVSQEGSPIDSSVISAFLKHAPTLQFLNVGGSYVNEETLQCLLCSCHSLKMFWTMSHDLGIEHTIESKLSALEVIKSPWVCNTLEVLKCKIASVPRPDIAVVHIGDYFAMQSWSPTLLSQEPPEPSALQASRNIQRKVLMQLGQLIHLRTLCLGTSSYPYTNREYSQLQIKGIGTVIVDGTIQTDCLELSLESGLDELAGLKELEEIVVYRMAHRIGVEEVQWMVENWPKLKKISGLQYESDDNEIN</sequence>
<dbReference type="Proteomes" id="UP001194580">
    <property type="component" value="Unassembled WGS sequence"/>
</dbReference>
<organism evidence="2 3">
    <name type="scientific">Linnemannia exigua</name>
    <dbReference type="NCBI Taxonomy" id="604196"/>
    <lineage>
        <taxon>Eukaryota</taxon>
        <taxon>Fungi</taxon>
        <taxon>Fungi incertae sedis</taxon>
        <taxon>Mucoromycota</taxon>
        <taxon>Mortierellomycotina</taxon>
        <taxon>Mortierellomycetes</taxon>
        <taxon>Mortierellales</taxon>
        <taxon>Mortierellaceae</taxon>
        <taxon>Linnemannia</taxon>
    </lineage>
</organism>
<dbReference type="InterPro" id="IPR036047">
    <property type="entry name" value="F-box-like_dom_sf"/>
</dbReference>
<dbReference type="Gene3D" id="3.80.10.10">
    <property type="entry name" value="Ribonuclease Inhibitor"/>
    <property type="match status" value="1"/>
</dbReference>
<proteinExistence type="predicted"/>